<evidence type="ECO:0000313" key="1">
    <source>
        <dbReference type="EMBL" id="RFP62536.1"/>
    </source>
</evidence>
<sequence>MADKMQGPRSISMRNMAGKALKHAKRTWRLSTSRPIALDKILCGGEHGMDGLQFSRHTDDATRTSTQVAHSPHSRLLRQYIEIGERLFDAGTFEQTDYYTNAVRCIDMFGRYFNAKDAGGILPIARNLVALYRGAEIRKGQASHAFSRPNDPIIVYPIQHSDCYQLSDGNHRVAVACARGYKRIRAYVRNRPQTTTLQQYLLDVSWNVNRRELYQPISSPELSQWRLVRKCSDRLEMMMRHLTPLRLEEGSTYLDIACNYGWFVKEMRDAGYDAYGIEIDKFARKIGVLKYGLPVSSLLAGEATIFLRETSSRYDIVSCLSLLHHFVLGGDPGLATELLRHLDRLTKRVLFIELGDADEAWFRRRMPGWTPAHIHDWLRENTTFSSIVALGKDSDRAPPYAGNYGRTLFACTR</sequence>
<dbReference type="RefSeq" id="WP_117201357.1">
    <property type="nucleotide sequence ID" value="NZ_JBHTBK010000007.1"/>
</dbReference>
<dbReference type="GO" id="GO:0032259">
    <property type="term" value="P:methylation"/>
    <property type="evidence" value="ECO:0007669"/>
    <property type="project" value="UniProtKB-KW"/>
</dbReference>
<dbReference type="Proteomes" id="UP000262917">
    <property type="component" value="Unassembled WGS sequence"/>
</dbReference>
<organism evidence="1 2">
    <name type="scientific">Cognatiluteimonas weifangensis</name>
    <dbReference type="NCBI Taxonomy" id="2303539"/>
    <lineage>
        <taxon>Bacteria</taxon>
        <taxon>Pseudomonadati</taxon>
        <taxon>Pseudomonadota</taxon>
        <taxon>Gammaproteobacteria</taxon>
        <taxon>Lysobacterales</taxon>
        <taxon>Lysobacteraceae</taxon>
        <taxon>Cognatiluteimonas</taxon>
    </lineage>
</organism>
<dbReference type="EMBL" id="QVPD01000001">
    <property type="protein sequence ID" value="RFP62536.1"/>
    <property type="molecule type" value="Genomic_DNA"/>
</dbReference>
<comment type="caution">
    <text evidence="1">The sequence shown here is derived from an EMBL/GenBank/DDBJ whole genome shotgun (WGS) entry which is preliminary data.</text>
</comment>
<dbReference type="AlphaFoldDB" id="A0A372DSH7"/>
<proteinExistence type="predicted"/>
<dbReference type="Gene3D" id="3.40.50.150">
    <property type="entry name" value="Vaccinia Virus protein VP39"/>
    <property type="match status" value="1"/>
</dbReference>
<dbReference type="OrthoDB" id="9815644at2"/>
<reference evidence="1 2" key="1">
    <citation type="submission" date="2018-08" db="EMBL/GenBank/DDBJ databases">
        <title>Lysobacter weifangensis sp. nov., a new member of the family 'Xanthomonadaceae', isolated from soil in a farmland.</title>
        <authorList>
            <person name="Zhao H."/>
        </authorList>
    </citation>
    <scope>NUCLEOTIDE SEQUENCE [LARGE SCALE GENOMIC DNA]</scope>
    <source>
        <strain evidence="1 2">WF-2</strain>
    </source>
</reference>
<keyword evidence="1" id="KW-0808">Transferase</keyword>
<dbReference type="InterPro" id="IPR029063">
    <property type="entry name" value="SAM-dependent_MTases_sf"/>
</dbReference>
<dbReference type="SUPFAM" id="SSF110849">
    <property type="entry name" value="ParB/Sulfiredoxin"/>
    <property type="match status" value="1"/>
</dbReference>
<protein>
    <submittedName>
        <fullName evidence="1">Methyltransferase domain-containing protein</fullName>
    </submittedName>
</protein>
<name>A0A372DSH7_9GAMM</name>
<keyword evidence="2" id="KW-1185">Reference proteome</keyword>
<dbReference type="InterPro" id="IPR036086">
    <property type="entry name" value="ParB/Sulfiredoxin_sf"/>
</dbReference>
<evidence type="ECO:0000313" key="2">
    <source>
        <dbReference type="Proteomes" id="UP000262917"/>
    </source>
</evidence>
<dbReference type="GO" id="GO:0008168">
    <property type="term" value="F:methyltransferase activity"/>
    <property type="evidence" value="ECO:0007669"/>
    <property type="project" value="UniProtKB-KW"/>
</dbReference>
<dbReference type="SUPFAM" id="SSF53335">
    <property type="entry name" value="S-adenosyl-L-methionine-dependent methyltransferases"/>
    <property type="match status" value="1"/>
</dbReference>
<gene>
    <name evidence="1" type="ORF">D0Y53_01610</name>
</gene>
<accession>A0A372DSH7</accession>
<keyword evidence="1" id="KW-0489">Methyltransferase</keyword>
<dbReference type="Pfam" id="PF13489">
    <property type="entry name" value="Methyltransf_23"/>
    <property type="match status" value="1"/>
</dbReference>